<evidence type="ECO:0000313" key="3">
    <source>
        <dbReference type="EMBL" id="VFT86746.1"/>
    </source>
</evidence>
<accession>A0A485KPN0</accession>
<dbReference type="AlphaFoldDB" id="A0A485KPN0"/>
<protein>
    <submittedName>
        <fullName evidence="3">Aste57867_9867 protein</fullName>
    </submittedName>
</protein>
<evidence type="ECO:0000313" key="4">
    <source>
        <dbReference type="Proteomes" id="UP000332933"/>
    </source>
</evidence>
<evidence type="ECO:0000313" key="2">
    <source>
        <dbReference type="EMBL" id="KAF0699579.1"/>
    </source>
</evidence>
<reference evidence="2" key="2">
    <citation type="submission" date="2019-06" db="EMBL/GenBank/DDBJ databases">
        <title>Genomics analysis of Aphanomyces spp. identifies a new class of oomycete effector associated with host adaptation.</title>
        <authorList>
            <person name="Gaulin E."/>
        </authorList>
    </citation>
    <scope>NUCLEOTIDE SEQUENCE</scope>
    <source>
        <strain evidence="2">CBS 578.67</strain>
    </source>
</reference>
<proteinExistence type="predicted"/>
<gene>
    <name evidence="3" type="primary">Aste57867_9867</name>
    <name evidence="2" type="ORF">As57867_009828</name>
    <name evidence="3" type="ORF">ASTE57867_9867</name>
</gene>
<reference evidence="3 4" key="1">
    <citation type="submission" date="2019-03" db="EMBL/GenBank/DDBJ databases">
        <authorList>
            <person name="Gaulin E."/>
            <person name="Dumas B."/>
        </authorList>
    </citation>
    <scope>NUCLEOTIDE SEQUENCE [LARGE SCALE GENOMIC DNA]</scope>
    <source>
        <strain evidence="3">CBS 568.67</strain>
    </source>
</reference>
<feature type="compositionally biased region" description="Gly residues" evidence="1">
    <location>
        <begin position="276"/>
        <end position="289"/>
    </location>
</feature>
<dbReference type="OrthoDB" id="78020at2759"/>
<feature type="compositionally biased region" description="Basic and acidic residues" evidence="1">
    <location>
        <begin position="290"/>
        <end position="310"/>
    </location>
</feature>
<dbReference type="EMBL" id="CAADRA010005189">
    <property type="protein sequence ID" value="VFT86746.1"/>
    <property type="molecule type" value="Genomic_DNA"/>
</dbReference>
<feature type="region of interest" description="Disordered" evidence="1">
    <location>
        <begin position="1"/>
        <end position="35"/>
    </location>
</feature>
<feature type="compositionally biased region" description="Low complexity" evidence="1">
    <location>
        <begin position="1"/>
        <end position="28"/>
    </location>
</feature>
<name>A0A485KPN0_9STRA</name>
<feature type="compositionally biased region" description="Basic and acidic residues" evidence="1">
    <location>
        <begin position="259"/>
        <end position="275"/>
    </location>
</feature>
<organism evidence="3 4">
    <name type="scientific">Aphanomyces stellatus</name>
    <dbReference type="NCBI Taxonomy" id="120398"/>
    <lineage>
        <taxon>Eukaryota</taxon>
        <taxon>Sar</taxon>
        <taxon>Stramenopiles</taxon>
        <taxon>Oomycota</taxon>
        <taxon>Saprolegniomycetes</taxon>
        <taxon>Saprolegniales</taxon>
        <taxon>Verrucalvaceae</taxon>
        <taxon>Aphanomyces</taxon>
    </lineage>
</organism>
<dbReference type="Proteomes" id="UP000332933">
    <property type="component" value="Unassembled WGS sequence"/>
</dbReference>
<sequence length="491" mass="53975">MGAEQEGPAKAAGAATAHAAAQAAPQDDTPIDDASMGEDDCFIRQVWNAPAIPQAPIFKSSTKAERRAFMREYQKYLSQINALQCVCSRPFGMPVSACMDPFSKRRIDLFDMNKDHNVVTEDEWVVWFDAAFDEDPQDLDVLKKRLTSAIRFNTKILDAESRVGRMLDELMRVLEQDYQEWVLHQESKMVVDVMTKAIKREALKSAVQKQLQLQRNKGLKSEVFRFVKWLRQFAAGFQLYVGLDEVPTPSPHAGAAKADNPKGGRDKPDGSDNGRGKPGGGGKGDGGGKPADKSQGSEKPDAGGAKDDQGVKKKLGYLKCGDRGHRVADCPNAGPGEAERLLAAQLQKWRDGVNVLGDQTNRHPTERRALVEGLARVENVLLDSGAYVNVVSRSVMDALALKNAAVVIKVQDQPRKVYPYGADAKLLEMKRRVKFGTVTLDTTCGPLTLRGLQAWIDDTSTAIDLILSRTVMEVLGYSIDDLLDDARRQHA</sequence>
<evidence type="ECO:0000256" key="1">
    <source>
        <dbReference type="SAM" id="MobiDB-lite"/>
    </source>
</evidence>
<keyword evidence="4" id="KW-1185">Reference proteome</keyword>
<dbReference type="EMBL" id="VJMH01005168">
    <property type="protein sequence ID" value="KAF0699579.1"/>
    <property type="molecule type" value="Genomic_DNA"/>
</dbReference>
<feature type="region of interest" description="Disordered" evidence="1">
    <location>
        <begin position="251"/>
        <end position="310"/>
    </location>
</feature>